<dbReference type="InterPro" id="IPR041497">
    <property type="entry name" value="Thump-like"/>
</dbReference>
<feature type="domain" description="THUMP-like" evidence="1">
    <location>
        <begin position="320"/>
        <end position="390"/>
    </location>
</feature>
<dbReference type="Gene3D" id="1.10.10.1110">
    <property type="entry name" value="Methyltransferase PG1098, N-terminal domain"/>
    <property type="match status" value="1"/>
</dbReference>
<protein>
    <submittedName>
        <fullName evidence="3">Uncharacterized protein</fullName>
    </submittedName>
</protein>
<evidence type="ECO:0000313" key="3">
    <source>
        <dbReference type="EMBL" id="SFC08006.1"/>
    </source>
</evidence>
<dbReference type="STRING" id="1334022.SAMN04487907_102167"/>
<dbReference type="EMBL" id="FOKV01000002">
    <property type="protein sequence ID" value="SFC08006.1"/>
    <property type="molecule type" value="Genomic_DNA"/>
</dbReference>
<organism evidence="3 4">
    <name type="scientific">Zunongwangia mangrovi</name>
    <dbReference type="NCBI Taxonomy" id="1334022"/>
    <lineage>
        <taxon>Bacteria</taxon>
        <taxon>Pseudomonadati</taxon>
        <taxon>Bacteroidota</taxon>
        <taxon>Flavobacteriia</taxon>
        <taxon>Flavobacteriales</taxon>
        <taxon>Flavobacteriaceae</taxon>
        <taxon>Zunongwangia</taxon>
    </lineage>
</organism>
<dbReference type="CDD" id="cd02440">
    <property type="entry name" value="AdoMet_MTases"/>
    <property type="match status" value="1"/>
</dbReference>
<feature type="domain" description="PG-1098 ferredoxin-like" evidence="2">
    <location>
        <begin position="277"/>
        <end position="319"/>
    </location>
</feature>
<dbReference type="InterPro" id="IPR029063">
    <property type="entry name" value="SAM-dependent_MTases_sf"/>
</dbReference>
<dbReference type="Proteomes" id="UP000199438">
    <property type="component" value="Unassembled WGS sequence"/>
</dbReference>
<dbReference type="InterPro" id="IPR054168">
    <property type="entry name" value="PG_1098_Fer"/>
</dbReference>
<accession>A0A1I1G9D7</accession>
<dbReference type="SUPFAM" id="SSF53335">
    <property type="entry name" value="S-adenosyl-L-methionine-dependent methyltransferases"/>
    <property type="match status" value="1"/>
</dbReference>
<dbReference type="Pfam" id="PF18096">
    <property type="entry name" value="Thump_like"/>
    <property type="match status" value="1"/>
</dbReference>
<name>A0A1I1G9D7_9FLAO</name>
<dbReference type="Pfam" id="PF22013">
    <property type="entry name" value="PG_1098_Fer"/>
    <property type="match status" value="1"/>
</dbReference>
<dbReference type="Gene3D" id="3.40.50.150">
    <property type="entry name" value="Vaccinia Virus protein VP39"/>
    <property type="match status" value="1"/>
</dbReference>
<sequence>MNTELLQPEVQEFVAKNLKADVSALVLKGSPFPKITAAELATQIAGRKTAERKLPVWFENQHIIYPPKLNLEQTSSQITAEYKASLVSGENLVDLTGGFGIDSYFFSKNTKNVVYNELNTDLAEIVQHNFKALKIDNIEVNSGDGLAFLEATAVKFDWIYLDPARRDDHGGKVFRLADCTPDVVEILPLLFEKSDNILIKTSPLLDLKLGISELDFVTEIHVVAVENEVKELLWILKKDSTSAVNIISKNFSKKGNQSFETFLDENQNIDFSLPQNYLYEPNSAIMKTQLFGQLTKDFEVNKLHQNSHLFTSEENINFPGRKFKITGILNFGSKELKKKFKSKKANISTRNFPIDVENIRKKLKIKDGGKNYLFFTTNLKEEKIVLVCEKV</sequence>
<reference evidence="4" key="1">
    <citation type="submission" date="2016-10" db="EMBL/GenBank/DDBJ databases">
        <authorList>
            <person name="Varghese N."/>
            <person name="Submissions S."/>
        </authorList>
    </citation>
    <scope>NUCLEOTIDE SEQUENCE [LARGE SCALE GENOMIC DNA]</scope>
    <source>
        <strain evidence="4">DSM 24499</strain>
    </source>
</reference>
<dbReference type="OrthoDB" id="1000417at2"/>
<dbReference type="AlphaFoldDB" id="A0A1I1G9D7"/>
<evidence type="ECO:0000313" key="4">
    <source>
        <dbReference type="Proteomes" id="UP000199438"/>
    </source>
</evidence>
<keyword evidence="4" id="KW-1185">Reference proteome</keyword>
<proteinExistence type="predicted"/>
<gene>
    <name evidence="3" type="ORF">SAMN04487907_102167</name>
</gene>
<dbReference type="RefSeq" id="WP_092541006.1">
    <property type="nucleotide sequence ID" value="NZ_FOKV01000002.1"/>
</dbReference>
<evidence type="ECO:0000259" key="2">
    <source>
        <dbReference type="Pfam" id="PF22013"/>
    </source>
</evidence>
<evidence type="ECO:0000259" key="1">
    <source>
        <dbReference type="Pfam" id="PF18096"/>
    </source>
</evidence>